<feature type="domain" description="Integrase catalytic" evidence="1">
    <location>
        <begin position="1"/>
        <end position="22"/>
    </location>
</feature>
<evidence type="ECO:0000313" key="3">
    <source>
        <dbReference type="EMBL" id="RCV89991.1"/>
    </source>
</evidence>
<gene>
    <name evidence="3" type="ORF">DU505_06960</name>
    <name evidence="2" type="ORF">DU505_12815</name>
</gene>
<sequence length="30" mass="3559">INHWIRYYNEERPHQSLGYVAPRAHPALVA</sequence>
<comment type="caution">
    <text evidence="2">The sequence shown here is derived from an EMBL/GenBank/DDBJ whole genome shotgun (WGS) entry which is preliminary data.</text>
</comment>
<reference evidence="2 4" key="1">
    <citation type="submission" date="2018-07" db="EMBL/GenBank/DDBJ databases">
        <title>Halomonas montanilacus sp. nov., isolated from Lake Pengyan on Tibetan Plateau.</title>
        <authorList>
            <person name="Lu H."/>
            <person name="Xing P."/>
            <person name="Wu Q."/>
        </authorList>
    </citation>
    <scope>NUCLEOTIDE SEQUENCE [LARGE SCALE GENOMIC DNA]</scope>
    <source>
        <strain evidence="2 4">PYC7W</strain>
    </source>
</reference>
<dbReference type="Pfam" id="PF13683">
    <property type="entry name" value="rve_3"/>
    <property type="match status" value="1"/>
</dbReference>
<name>A0A368TV39_9GAMM</name>
<organism evidence="2 4">
    <name type="scientific">Billgrantia montanilacus</name>
    <dbReference type="NCBI Taxonomy" id="2282305"/>
    <lineage>
        <taxon>Bacteria</taxon>
        <taxon>Pseudomonadati</taxon>
        <taxon>Pseudomonadota</taxon>
        <taxon>Gammaproteobacteria</taxon>
        <taxon>Oceanospirillales</taxon>
        <taxon>Halomonadaceae</taxon>
        <taxon>Billgrantia</taxon>
    </lineage>
</organism>
<dbReference type="GO" id="GO:0015074">
    <property type="term" value="P:DNA integration"/>
    <property type="evidence" value="ECO:0007669"/>
    <property type="project" value="InterPro"/>
</dbReference>
<accession>A0A368TV39</accession>
<dbReference type="InterPro" id="IPR001584">
    <property type="entry name" value="Integrase_cat-core"/>
</dbReference>
<dbReference type="OrthoDB" id="9774685at2"/>
<proteinExistence type="predicted"/>
<evidence type="ECO:0000313" key="4">
    <source>
        <dbReference type="Proteomes" id="UP000252405"/>
    </source>
</evidence>
<evidence type="ECO:0000313" key="2">
    <source>
        <dbReference type="EMBL" id="RCV88554.1"/>
    </source>
</evidence>
<keyword evidence="4" id="KW-1185">Reference proteome</keyword>
<dbReference type="EMBL" id="QPII01000009">
    <property type="protein sequence ID" value="RCV88554.1"/>
    <property type="molecule type" value="Genomic_DNA"/>
</dbReference>
<feature type="non-terminal residue" evidence="2">
    <location>
        <position position="1"/>
    </location>
</feature>
<dbReference type="AlphaFoldDB" id="A0A368TV39"/>
<evidence type="ECO:0000259" key="1">
    <source>
        <dbReference type="Pfam" id="PF13683"/>
    </source>
</evidence>
<protein>
    <recommendedName>
        <fullName evidence="1">Integrase catalytic domain-containing protein</fullName>
    </recommendedName>
</protein>
<dbReference type="Proteomes" id="UP000252405">
    <property type="component" value="Unassembled WGS sequence"/>
</dbReference>
<dbReference type="EMBL" id="QPII01000004">
    <property type="protein sequence ID" value="RCV89991.1"/>
    <property type="molecule type" value="Genomic_DNA"/>
</dbReference>